<dbReference type="InterPro" id="IPR052337">
    <property type="entry name" value="SAT4-like"/>
</dbReference>
<organism evidence="9 10">
    <name type="scientific">Myriangium duriaei CBS 260.36</name>
    <dbReference type="NCBI Taxonomy" id="1168546"/>
    <lineage>
        <taxon>Eukaryota</taxon>
        <taxon>Fungi</taxon>
        <taxon>Dikarya</taxon>
        <taxon>Ascomycota</taxon>
        <taxon>Pezizomycotina</taxon>
        <taxon>Dothideomycetes</taxon>
        <taxon>Dothideomycetidae</taxon>
        <taxon>Myriangiales</taxon>
        <taxon>Myriangiaceae</taxon>
        <taxon>Myriangium</taxon>
    </lineage>
</organism>
<dbReference type="EMBL" id="ML996091">
    <property type="protein sequence ID" value="KAF2149295.1"/>
    <property type="molecule type" value="Genomic_DNA"/>
</dbReference>
<feature type="transmembrane region" description="Helical" evidence="7">
    <location>
        <begin position="139"/>
        <end position="160"/>
    </location>
</feature>
<feature type="domain" description="Rhodopsin" evidence="8">
    <location>
        <begin position="45"/>
        <end position="283"/>
    </location>
</feature>
<evidence type="ECO:0000256" key="7">
    <source>
        <dbReference type="SAM" id="Phobius"/>
    </source>
</evidence>
<protein>
    <recommendedName>
        <fullName evidence="8">Rhodopsin domain-containing protein</fullName>
    </recommendedName>
</protein>
<feature type="region of interest" description="Disordered" evidence="6">
    <location>
        <begin position="304"/>
        <end position="338"/>
    </location>
</feature>
<evidence type="ECO:0000259" key="8">
    <source>
        <dbReference type="Pfam" id="PF20684"/>
    </source>
</evidence>
<comment type="subcellular location">
    <subcellularLocation>
        <location evidence="1">Membrane</location>
        <topology evidence="1">Multi-pass membrane protein</topology>
    </subcellularLocation>
</comment>
<feature type="compositionally biased region" description="Polar residues" evidence="6">
    <location>
        <begin position="324"/>
        <end position="338"/>
    </location>
</feature>
<evidence type="ECO:0000256" key="3">
    <source>
        <dbReference type="ARBA" id="ARBA00022989"/>
    </source>
</evidence>
<dbReference type="GO" id="GO:0016020">
    <property type="term" value="C:membrane"/>
    <property type="evidence" value="ECO:0007669"/>
    <property type="project" value="UniProtKB-SubCell"/>
</dbReference>
<feature type="transmembrane region" description="Helical" evidence="7">
    <location>
        <begin position="60"/>
        <end position="81"/>
    </location>
</feature>
<feature type="region of interest" description="Disordered" evidence="6">
    <location>
        <begin position="1"/>
        <end position="20"/>
    </location>
</feature>
<feature type="transmembrane region" description="Helical" evidence="7">
    <location>
        <begin position="180"/>
        <end position="207"/>
    </location>
</feature>
<feature type="transmembrane region" description="Helical" evidence="7">
    <location>
        <begin position="219"/>
        <end position="240"/>
    </location>
</feature>
<dbReference type="PANTHER" id="PTHR33048:SF47">
    <property type="entry name" value="INTEGRAL MEMBRANE PROTEIN-RELATED"/>
    <property type="match status" value="1"/>
</dbReference>
<feature type="transmembrane region" description="Helical" evidence="7">
    <location>
        <begin position="101"/>
        <end position="127"/>
    </location>
</feature>
<proteinExistence type="inferred from homology"/>
<evidence type="ECO:0000256" key="1">
    <source>
        <dbReference type="ARBA" id="ARBA00004141"/>
    </source>
</evidence>
<comment type="caution">
    <text evidence="9">The sequence shown here is derived from an EMBL/GenBank/DDBJ whole genome shotgun (WGS) entry which is preliminary data.</text>
</comment>
<dbReference type="Proteomes" id="UP000799439">
    <property type="component" value="Unassembled WGS sequence"/>
</dbReference>
<evidence type="ECO:0000256" key="6">
    <source>
        <dbReference type="SAM" id="MobiDB-lite"/>
    </source>
</evidence>
<evidence type="ECO:0000256" key="2">
    <source>
        <dbReference type="ARBA" id="ARBA00022692"/>
    </source>
</evidence>
<evidence type="ECO:0000313" key="10">
    <source>
        <dbReference type="Proteomes" id="UP000799439"/>
    </source>
</evidence>
<evidence type="ECO:0000313" key="9">
    <source>
        <dbReference type="EMBL" id="KAF2149295.1"/>
    </source>
</evidence>
<feature type="transmembrane region" description="Helical" evidence="7">
    <location>
        <begin position="27"/>
        <end position="48"/>
    </location>
</feature>
<feature type="compositionally biased region" description="Low complexity" evidence="6">
    <location>
        <begin position="304"/>
        <end position="323"/>
    </location>
</feature>
<dbReference type="AlphaFoldDB" id="A0A9P4MCY8"/>
<gene>
    <name evidence="9" type="ORF">K461DRAFT_44336</name>
</gene>
<dbReference type="InterPro" id="IPR049326">
    <property type="entry name" value="Rhodopsin_dom_fungi"/>
</dbReference>
<comment type="similarity">
    <text evidence="5">Belongs to the SAT4 family.</text>
</comment>
<sequence>MSTFPPPSSSDSLSQTDSLPHGNRGPAIIASAVICTVFTACLVALRLWKCISTRRFRWDDGLIILATLLFIAAHGVLLAAVCFGEGRNVWDVAPQHRHDAFRFTILTVAMTQLVLVFAKASVCITLVQIKLGIICDSIIILATLVFAVTNLLVVIQVLGACDNRHFFPSTIASVCLPGSMLRWLTILRCAINIFADVLLAATPIFFLRNVHLDPRDRRVTNILLGFLMATVVFAIAKAVLTPTALHNMQNMTWYSSPMLCLDSGENALSIMTACLPAVRHVIKDCLPDKRRFWSGSLNSRRRSSTQSLLNSSGSSGRSGTRNTILPTYSSDIKSDNSSLIKSPPLALPSVASWSDNDIPIRAFESNGMRRISNGSESGPRRPSPVVLPTSRSVCDYRLSEPFATSPHSLQDSTDAVPTLPPLTTVGPFSEKDKQEVLSPISPLDDDLVVDGKVSLDIDWFEAFPVPPRSPGFVPSQKILDSYR</sequence>
<keyword evidence="3 7" id="KW-1133">Transmembrane helix</keyword>
<keyword evidence="4 7" id="KW-0472">Membrane</keyword>
<dbReference type="Pfam" id="PF20684">
    <property type="entry name" value="Fung_rhodopsin"/>
    <property type="match status" value="1"/>
</dbReference>
<keyword evidence="2 7" id="KW-0812">Transmembrane</keyword>
<evidence type="ECO:0000256" key="5">
    <source>
        <dbReference type="ARBA" id="ARBA00038359"/>
    </source>
</evidence>
<evidence type="ECO:0000256" key="4">
    <source>
        <dbReference type="ARBA" id="ARBA00023136"/>
    </source>
</evidence>
<dbReference type="PANTHER" id="PTHR33048">
    <property type="entry name" value="PTH11-LIKE INTEGRAL MEMBRANE PROTEIN (AFU_ORTHOLOGUE AFUA_5G11245)"/>
    <property type="match status" value="1"/>
</dbReference>
<feature type="compositionally biased region" description="Low complexity" evidence="6">
    <location>
        <begin position="9"/>
        <end position="20"/>
    </location>
</feature>
<dbReference type="OrthoDB" id="4682787at2759"/>
<name>A0A9P4MCY8_9PEZI</name>
<accession>A0A9P4MCY8</accession>
<keyword evidence="10" id="KW-1185">Reference proteome</keyword>
<reference evidence="9" key="1">
    <citation type="journal article" date="2020" name="Stud. Mycol.">
        <title>101 Dothideomycetes genomes: a test case for predicting lifestyles and emergence of pathogens.</title>
        <authorList>
            <person name="Haridas S."/>
            <person name="Albert R."/>
            <person name="Binder M."/>
            <person name="Bloem J."/>
            <person name="Labutti K."/>
            <person name="Salamov A."/>
            <person name="Andreopoulos B."/>
            <person name="Baker S."/>
            <person name="Barry K."/>
            <person name="Bills G."/>
            <person name="Bluhm B."/>
            <person name="Cannon C."/>
            <person name="Castanera R."/>
            <person name="Culley D."/>
            <person name="Daum C."/>
            <person name="Ezra D."/>
            <person name="Gonzalez J."/>
            <person name="Henrissat B."/>
            <person name="Kuo A."/>
            <person name="Liang C."/>
            <person name="Lipzen A."/>
            <person name="Lutzoni F."/>
            <person name="Magnuson J."/>
            <person name="Mondo S."/>
            <person name="Nolan M."/>
            <person name="Ohm R."/>
            <person name="Pangilinan J."/>
            <person name="Park H.-J."/>
            <person name="Ramirez L."/>
            <person name="Alfaro M."/>
            <person name="Sun H."/>
            <person name="Tritt A."/>
            <person name="Yoshinaga Y."/>
            <person name="Zwiers L.-H."/>
            <person name="Turgeon B."/>
            <person name="Goodwin S."/>
            <person name="Spatafora J."/>
            <person name="Crous P."/>
            <person name="Grigoriev I."/>
        </authorList>
    </citation>
    <scope>NUCLEOTIDE SEQUENCE</scope>
    <source>
        <strain evidence="9">CBS 260.36</strain>
    </source>
</reference>